<dbReference type="EMBL" id="CP121694">
    <property type="protein sequence ID" value="WRO22615.1"/>
    <property type="molecule type" value="Genomic_DNA"/>
</dbReference>
<dbReference type="RefSeq" id="WP_366924938.1">
    <property type="nucleotide sequence ID" value="NZ_CP121694.1"/>
</dbReference>
<dbReference type="InterPro" id="IPR050509">
    <property type="entry name" value="CoA-transferase_III"/>
</dbReference>
<accession>A0AAU0UNV8</accession>
<dbReference type="Gene3D" id="3.40.50.10540">
    <property type="entry name" value="Crotonobetainyl-coa:carnitine coa-transferase, domain 1"/>
    <property type="match status" value="1"/>
</dbReference>
<reference evidence="2 3" key="1">
    <citation type="submission" date="2023-04" db="EMBL/GenBank/DDBJ databases">
        <authorList>
            <person name="Hsu D."/>
        </authorList>
    </citation>
    <scope>NUCLEOTIDE SEQUENCE [LARGE SCALE GENOMIC DNA]</scope>
    <source>
        <strain evidence="2 3">MK1</strain>
    </source>
</reference>
<protein>
    <submittedName>
        <fullName evidence="2">CoA transferase</fullName>
    </submittedName>
</protein>
<dbReference type="InterPro" id="IPR044855">
    <property type="entry name" value="CoA-Trfase_III_dom3_sf"/>
</dbReference>
<keyword evidence="3" id="KW-1185">Reference proteome</keyword>
<dbReference type="PANTHER" id="PTHR48228:SF5">
    <property type="entry name" value="ALPHA-METHYLACYL-COA RACEMASE"/>
    <property type="match status" value="1"/>
</dbReference>
<evidence type="ECO:0000313" key="2">
    <source>
        <dbReference type="EMBL" id="WRO22615.1"/>
    </source>
</evidence>
<proteinExistence type="predicted"/>
<dbReference type="Gene3D" id="3.30.1540.10">
    <property type="entry name" value="formyl-coa transferase, domain 3"/>
    <property type="match status" value="1"/>
</dbReference>
<dbReference type="InterPro" id="IPR023606">
    <property type="entry name" value="CoA-Trfase_III_dom_1_sf"/>
</dbReference>
<sequence>MLKGLRILDLTRLLPGPYATQLLADMGAEVLKVEDTVQGDYMRWMKPHFPGTKDSALFWGLNRNKESIKLDLKSDAGKSKFLELVRQYDVVLEGFRPGVMDKLGLGYDKLKEVNSGIIMCAISGYGQDGPYRERAGHDINYNAIAGALGLSGHQDGPPVVPAVQVADIGGGGLMAAVGILAAYVEKLNTGEGRYIDISMMDGVVSWMAMLMMQHAAGDPTLARGASMLNGGMPCYNVYKTKDDKYMSLGALEEKFWRVFCGTVGREDLIPRQFDADPSARAEVAAIFVGRTRAEWSEVFAGQDVCCEPVLDINEVAAHPQVAHRGLLKNMPHPKAGQVKVTANPIKFPGAPETEDTLPPGWGENNTNS</sequence>
<name>A0AAU0UNV8_9FIRM</name>
<dbReference type="SUPFAM" id="SSF89796">
    <property type="entry name" value="CoA-transferase family III (CaiB/BaiF)"/>
    <property type="match status" value="1"/>
</dbReference>
<dbReference type="InterPro" id="IPR003673">
    <property type="entry name" value="CoA-Trfase_fam_III"/>
</dbReference>
<dbReference type="Pfam" id="PF02515">
    <property type="entry name" value="CoA_transf_3"/>
    <property type="match status" value="1"/>
</dbReference>
<evidence type="ECO:0000313" key="3">
    <source>
        <dbReference type="Proteomes" id="UP001329915"/>
    </source>
</evidence>
<dbReference type="GO" id="GO:0016740">
    <property type="term" value="F:transferase activity"/>
    <property type="evidence" value="ECO:0007669"/>
    <property type="project" value="UniProtKB-KW"/>
</dbReference>
<dbReference type="PANTHER" id="PTHR48228">
    <property type="entry name" value="SUCCINYL-COA--D-CITRAMALATE COA-TRANSFERASE"/>
    <property type="match status" value="1"/>
</dbReference>
<dbReference type="Proteomes" id="UP001329915">
    <property type="component" value="Chromosome"/>
</dbReference>
<evidence type="ECO:0000256" key="1">
    <source>
        <dbReference type="SAM" id="MobiDB-lite"/>
    </source>
</evidence>
<organism evidence="2 3">
    <name type="scientific">Metallumcola ferriviriculae</name>
    <dbReference type="NCBI Taxonomy" id="3039180"/>
    <lineage>
        <taxon>Bacteria</taxon>
        <taxon>Bacillati</taxon>
        <taxon>Bacillota</taxon>
        <taxon>Clostridia</taxon>
        <taxon>Neomoorellales</taxon>
        <taxon>Desulfitibacteraceae</taxon>
        <taxon>Metallumcola</taxon>
    </lineage>
</organism>
<keyword evidence="2" id="KW-0808">Transferase</keyword>
<feature type="region of interest" description="Disordered" evidence="1">
    <location>
        <begin position="345"/>
        <end position="368"/>
    </location>
</feature>
<gene>
    <name evidence="2" type="ORF">MFMK1_002452</name>
</gene>
<dbReference type="KEGG" id="dbc:MFMK1_002452"/>
<dbReference type="AlphaFoldDB" id="A0AAU0UNV8"/>